<proteinExistence type="predicted"/>
<dbReference type="RefSeq" id="WP_065079416.1">
    <property type="nucleotide sequence ID" value="NZ_LROS01000055.1"/>
</dbReference>
<comment type="caution">
    <text evidence="1">The sequence shown here is derived from an EMBL/GenBank/DDBJ whole genome shotgun (WGS) entry which is preliminary data.</text>
</comment>
<keyword evidence="2" id="KW-1185">Reference proteome</keyword>
<sequence length="146" mass="16905">MINYTVIDNATITSSISDNSFRIYNFLLSMCYGKDKDYCYPSQKYIAEELHKSVRTIQRGIQELVKAKLIKVRRRGSISNVYTMLKKALLNTIDKAKSAVNKIKKNYSSKKKSLFNDYPQRNYNVNELESQLLGKSGYDPEKLLIE</sequence>
<dbReference type="Gene3D" id="1.10.10.10">
    <property type="entry name" value="Winged helix-like DNA-binding domain superfamily/Winged helix DNA-binding domain"/>
    <property type="match status" value="1"/>
</dbReference>
<dbReference type="Pfam" id="PF13730">
    <property type="entry name" value="HTH_36"/>
    <property type="match status" value="1"/>
</dbReference>
<dbReference type="PATRIC" id="fig|1353534.3.peg.3397"/>
<dbReference type="SUPFAM" id="SSF46785">
    <property type="entry name" value="Winged helix' DNA-binding domain"/>
    <property type="match status" value="1"/>
</dbReference>
<reference evidence="1 2" key="1">
    <citation type="journal article" date="2012" name="Front. Microbiol.">
        <title>Draft Genome Sequence of the Virulent Strain 01-B526 of the Fish Pathogen Aeromonas salmonicida.</title>
        <authorList>
            <person name="Charette S.J."/>
            <person name="Brochu F."/>
            <person name="Boyle B."/>
            <person name="Filion G."/>
            <person name="Tanaka K.H."/>
            <person name="Derome N."/>
        </authorList>
    </citation>
    <scope>NUCLEOTIDE SEQUENCE [LARGE SCALE GENOMIC DNA]</scope>
    <source>
        <strain evidence="1 2">P11</strain>
    </source>
</reference>
<organism evidence="1 2">
    <name type="scientific">Clostridium ragsdalei P11</name>
    <dbReference type="NCBI Taxonomy" id="1353534"/>
    <lineage>
        <taxon>Bacteria</taxon>
        <taxon>Bacillati</taxon>
        <taxon>Bacillota</taxon>
        <taxon>Clostridia</taxon>
        <taxon>Eubacteriales</taxon>
        <taxon>Clostridiaceae</taxon>
        <taxon>Clostridium</taxon>
    </lineage>
</organism>
<dbReference type="AlphaFoldDB" id="A0A1A6AL27"/>
<gene>
    <name evidence="1" type="ORF">CLRAG_33360</name>
</gene>
<evidence type="ECO:0000313" key="1">
    <source>
        <dbReference type="EMBL" id="OBR90688.1"/>
    </source>
</evidence>
<accession>A0A1A6AL27</accession>
<protein>
    <recommendedName>
        <fullName evidence="3">Helix-turn-helix domain-containing protein</fullName>
    </recommendedName>
</protein>
<dbReference type="Proteomes" id="UP000093954">
    <property type="component" value="Unassembled WGS sequence"/>
</dbReference>
<dbReference type="InterPro" id="IPR036388">
    <property type="entry name" value="WH-like_DNA-bd_sf"/>
</dbReference>
<name>A0A1A6AL27_9CLOT</name>
<dbReference type="InterPro" id="IPR036390">
    <property type="entry name" value="WH_DNA-bd_sf"/>
</dbReference>
<evidence type="ECO:0000313" key="2">
    <source>
        <dbReference type="Proteomes" id="UP000093954"/>
    </source>
</evidence>
<dbReference type="EMBL" id="LROS01000055">
    <property type="protein sequence ID" value="OBR90688.1"/>
    <property type="molecule type" value="Genomic_DNA"/>
</dbReference>
<evidence type="ECO:0008006" key="3">
    <source>
        <dbReference type="Google" id="ProtNLM"/>
    </source>
</evidence>